<dbReference type="RefSeq" id="WP_074877419.1">
    <property type="nucleotide sequence ID" value="NZ_FNTF01000002.1"/>
</dbReference>
<dbReference type="AlphaFoldDB" id="A0A1H5E836"/>
<gene>
    <name evidence="1" type="ORF">SAMN04490185_4396</name>
</gene>
<evidence type="ECO:0000313" key="1">
    <source>
        <dbReference type="EMBL" id="SED87214.1"/>
    </source>
</evidence>
<accession>A0A1H5E836</accession>
<reference evidence="1 2" key="1">
    <citation type="submission" date="2016-10" db="EMBL/GenBank/DDBJ databases">
        <authorList>
            <person name="de Groot N.N."/>
        </authorList>
    </citation>
    <scope>NUCLEOTIDE SEQUENCE [LARGE SCALE GENOMIC DNA]</scope>
    <source>
        <strain evidence="1 2">BS3655</strain>
    </source>
</reference>
<protein>
    <submittedName>
        <fullName evidence="1">Uncharacterized protein</fullName>
    </submittedName>
</protein>
<organism evidence="1 2">
    <name type="scientific">Pseudomonas frederiksbergensis</name>
    <dbReference type="NCBI Taxonomy" id="104087"/>
    <lineage>
        <taxon>Bacteria</taxon>
        <taxon>Pseudomonadati</taxon>
        <taxon>Pseudomonadota</taxon>
        <taxon>Gammaproteobacteria</taxon>
        <taxon>Pseudomonadales</taxon>
        <taxon>Pseudomonadaceae</taxon>
        <taxon>Pseudomonas</taxon>
    </lineage>
</organism>
<evidence type="ECO:0000313" key="2">
    <source>
        <dbReference type="Proteomes" id="UP000183114"/>
    </source>
</evidence>
<dbReference type="Proteomes" id="UP000183114">
    <property type="component" value="Unassembled WGS sequence"/>
</dbReference>
<dbReference type="EMBL" id="FNTF01000002">
    <property type="protein sequence ID" value="SED87214.1"/>
    <property type="molecule type" value="Genomic_DNA"/>
</dbReference>
<proteinExistence type="predicted"/>
<name>A0A1H5E836_9PSED</name>
<sequence>MFAFMVITMTLIVFACTIAWLSSKAMRNWSEVPKYQMLKREQTYERAQRRDVALLGYESAAKKATV</sequence>